<evidence type="ECO:0000313" key="3">
    <source>
        <dbReference type="Proteomes" id="UP000074247"/>
    </source>
</evidence>
<comment type="caution">
    <text evidence="2">The sequence shown here is derived from an EMBL/GenBank/DDBJ whole genome shotgun (WGS) entry which is preliminary data.</text>
</comment>
<proteinExistence type="predicted"/>
<gene>
    <name evidence="2" type="ORF">TGARI_259172</name>
</gene>
<dbReference type="Proteomes" id="UP000074247">
    <property type="component" value="Unassembled WGS sequence"/>
</dbReference>
<feature type="compositionally biased region" description="Basic and acidic residues" evidence="1">
    <location>
        <begin position="264"/>
        <end position="439"/>
    </location>
</feature>
<evidence type="ECO:0000313" key="2">
    <source>
        <dbReference type="EMBL" id="KYF41650.1"/>
    </source>
</evidence>
<feature type="region of interest" description="Disordered" evidence="1">
    <location>
        <begin position="225"/>
        <end position="459"/>
    </location>
</feature>
<feature type="compositionally biased region" description="Basic and acidic residues" evidence="1">
    <location>
        <begin position="226"/>
        <end position="255"/>
    </location>
</feature>
<dbReference type="VEuPathDB" id="ToxoDB:TGARI_259172"/>
<evidence type="ECO:0000256" key="1">
    <source>
        <dbReference type="SAM" id="MobiDB-lite"/>
    </source>
</evidence>
<dbReference type="EMBL" id="AGQS02005153">
    <property type="protein sequence ID" value="KYF41650.1"/>
    <property type="molecule type" value="Genomic_DNA"/>
</dbReference>
<accession>A0A139XSC3</accession>
<feature type="compositionally biased region" description="Pro residues" evidence="1">
    <location>
        <begin position="71"/>
        <end position="81"/>
    </location>
</feature>
<feature type="region of interest" description="Disordered" evidence="1">
    <location>
        <begin position="128"/>
        <end position="179"/>
    </location>
</feature>
<reference evidence="2 3" key="1">
    <citation type="journal article" date="2016" name="Nat. Commun.">
        <title>Local admixture of amplified and diversified secreted pathogenesis determinants shapes mosaic Toxoplasma gondii genomes.</title>
        <authorList>
            <person name="Lorenzi H."/>
            <person name="Khan A."/>
            <person name="Behnke M.S."/>
            <person name="Namasivayam S."/>
            <person name="Swapna L.S."/>
            <person name="Hadjithomas M."/>
            <person name="Karamycheva S."/>
            <person name="Pinney D."/>
            <person name="Brunk B.P."/>
            <person name="Ajioka J.W."/>
            <person name="Ajzenberg D."/>
            <person name="Boothroyd J.C."/>
            <person name="Boyle J.P."/>
            <person name="Darde M.L."/>
            <person name="Diaz-Miranda M.A."/>
            <person name="Dubey J.P."/>
            <person name="Fritz H.M."/>
            <person name="Gennari S.M."/>
            <person name="Gregory B.D."/>
            <person name="Kim K."/>
            <person name="Saeij J.P."/>
            <person name="Su C."/>
            <person name="White M.W."/>
            <person name="Zhu X.Q."/>
            <person name="Howe D.K."/>
            <person name="Rosenthal B.M."/>
            <person name="Grigg M.E."/>
            <person name="Parkinson J."/>
            <person name="Liu L."/>
            <person name="Kissinger J.C."/>
            <person name="Roos D.S."/>
            <person name="Sibley L.D."/>
        </authorList>
    </citation>
    <scope>NUCLEOTIDE SEQUENCE [LARGE SCALE GENOMIC DNA]</scope>
    <source>
        <strain evidence="2 3">ARI</strain>
    </source>
</reference>
<feature type="region of interest" description="Disordered" evidence="1">
    <location>
        <begin position="32"/>
        <end position="104"/>
    </location>
</feature>
<sequence>MYWQPSLFGGSVDFCRLPALDASGGRKIRSRIHRADLTSSDAPLPSSDVRVSSLRHSGQDGSSSSFSSSPSAPPSPSPPPSSSFSAPVSSPSAFSSSSQSEMVPPQLRRLIKQPRVFRFDPGLYDPPRLVLASPSTRRSESRVPRSASFSSARQDLPTSSADGEGAGDGKRDGESDDSETATKCFLEHAKREALLVSLSAAAHASRLLCTYTRGVCERPQAIDAGARGDDAETEERRLTGTKGERNGERGTDSFHRQTPVLSVHAKETGKQLGRDPKSSKTHKKDGGEKKGLQRQEEYARQRKALETARQLEDAVFVERLKAEEEEERKKQEMERERKRREEERIRREQAAKAEAERQAREAAEKARKEEEARRKEEQRKKEEEEKKKKEEEKRKKEEEEKKKQEEEEQRKKQEEERQRKEEKKKEEAARVAALEKEKQQPAATASSPSPPKAQTEQEGNFRLVNRSFFTSLTVASGDSSPCMWLPLDFLFCSFPPSTFVFSSSSLSLRSSVFSLMRLHS</sequence>
<protein>
    <submittedName>
        <fullName evidence="2">Uncharacterized protein</fullName>
    </submittedName>
</protein>
<feature type="compositionally biased region" description="Polar residues" evidence="1">
    <location>
        <begin position="147"/>
        <end position="161"/>
    </location>
</feature>
<dbReference type="AlphaFoldDB" id="A0A139XSC3"/>
<feature type="compositionally biased region" description="Low complexity" evidence="1">
    <location>
        <begin position="82"/>
        <end position="98"/>
    </location>
</feature>
<organism evidence="2 3">
    <name type="scientific">Toxoplasma gondii ARI</name>
    <dbReference type="NCBI Taxonomy" id="1074872"/>
    <lineage>
        <taxon>Eukaryota</taxon>
        <taxon>Sar</taxon>
        <taxon>Alveolata</taxon>
        <taxon>Apicomplexa</taxon>
        <taxon>Conoidasida</taxon>
        <taxon>Coccidia</taxon>
        <taxon>Eucoccidiorida</taxon>
        <taxon>Eimeriorina</taxon>
        <taxon>Sarcocystidae</taxon>
        <taxon>Toxoplasma</taxon>
    </lineage>
</organism>
<name>A0A139XSC3_TOXGO</name>